<proteinExistence type="predicted"/>
<evidence type="ECO:0000313" key="1">
    <source>
        <dbReference type="EMBL" id="KAA6402613.1"/>
    </source>
</evidence>
<name>A0A5J4X6F2_9EUKA</name>
<dbReference type="AlphaFoldDB" id="A0A5J4X6F2"/>
<reference evidence="1 2" key="1">
    <citation type="submission" date="2019-03" db="EMBL/GenBank/DDBJ databases">
        <title>Single cell metagenomics reveals metabolic interactions within the superorganism composed of flagellate Streblomastix strix and complex community of Bacteroidetes bacteria on its surface.</title>
        <authorList>
            <person name="Treitli S.C."/>
            <person name="Kolisko M."/>
            <person name="Husnik F."/>
            <person name="Keeling P."/>
            <person name="Hampl V."/>
        </authorList>
    </citation>
    <scope>NUCLEOTIDE SEQUENCE [LARGE SCALE GENOMIC DNA]</scope>
    <source>
        <strain evidence="1">ST1C</strain>
    </source>
</reference>
<evidence type="ECO:0000313" key="2">
    <source>
        <dbReference type="Proteomes" id="UP000324800"/>
    </source>
</evidence>
<dbReference type="Proteomes" id="UP000324800">
    <property type="component" value="Unassembled WGS sequence"/>
</dbReference>
<dbReference type="EMBL" id="SNRW01000210">
    <property type="protein sequence ID" value="KAA6402613.1"/>
    <property type="molecule type" value="Genomic_DNA"/>
</dbReference>
<gene>
    <name evidence="1" type="ORF">EZS28_001863</name>
</gene>
<accession>A0A5J4X6F2</accession>
<organism evidence="1 2">
    <name type="scientific">Streblomastix strix</name>
    <dbReference type="NCBI Taxonomy" id="222440"/>
    <lineage>
        <taxon>Eukaryota</taxon>
        <taxon>Metamonada</taxon>
        <taxon>Preaxostyla</taxon>
        <taxon>Oxymonadida</taxon>
        <taxon>Streblomastigidae</taxon>
        <taxon>Streblomastix</taxon>
    </lineage>
</organism>
<sequence>MNKEAKFYVLIEDNIGVSPEQKGDPRGGRDQLKTSQIEVLHQCLGNGCIEILEQDQEQDQKKGGVNEQLGG</sequence>
<comment type="caution">
    <text evidence="1">The sequence shown here is derived from an EMBL/GenBank/DDBJ whole genome shotgun (WGS) entry which is preliminary data.</text>
</comment>
<protein>
    <submittedName>
        <fullName evidence="1">Uncharacterized protein</fullName>
    </submittedName>
</protein>